<dbReference type="PANTHER" id="PTHR37984">
    <property type="entry name" value="PROTEIN CBG26694"/>
    <property type="match status" value="1"/>
</dbReference>
<protein>
    <recommendedName>
        <fullName evidence="1">RNA-directed DNA polymerase</fullName>
        <ecNumber evidence="1">2.7.7.49</ecNumber>
    </recommendedName>
</protein>
<proteinExistence type="predicted"/>
<name>A0A1B0DFM4_PHLPP</name>
<dbReference type="SUPFAM" id="SSF57756">
    <property type="entry name" value="Retrovirus zinc finger-like domains"/>
    <property type="match status" value="1"/>
</dbReference>
<accession>A0A1B0DFM4</accession>
<dbReference type="InterPro" id="IPR001878">
    <property type="entry name" value="Znf_CCHC"/>
</dbReference>
<dbReference type="PANTHER" id="PTHR37984:SF11">
    <property type="entry name" value="INTEGRASE CATALYTIC DOMAIN-CONTAINING PROTEIN"/>
    <property type="match status" value="1"/>
</dbReference>
<feature type="compositionally biased region" description="Basic and acidic residues" evidence="3">
    <location>
        <begin position="939"/>
        <end position="958"/>
    </location>
</feature>
<dbReference type="FunFam" id="3.30.420.10:FF:000063">
    <property type="entry name" value="Retrovirus-related Pol polyprotein from transposon 297-like Protein"/>
    <property type="match status" value="1"/>
</dbReference>
<dbReference type="Pfam" id="PF00632">
    <property type="entry name" value="HECT"/>
    <property type="match status" value="1"/>
</dbReference>
<dbReference type="EC" id="2.7.7.49" evidence="1"/>
<evidence type="ECO:0000256" key="3">
    <source>
        <dbReference type="SAM" id="MobiDB-lite"/>
    </source>
</evidence>
<evidence type="ECO:0000256" key="1">
    <source>
        <dbReference type="ARBA" id="ARBA00012493"/>
    </source>
</evidence>
<dbReference type="VEuPathDB" id="VectorBase:PPAPM1_001080"/>
<keyword evidence="5" id="KW-1185">Reference proteome</keyword>
<dbReference type="InterPro" id="IPR036397">
    <property type="entry name" value="RNaseH_sf"/>
</dbReference>
<dbReference type="EMBL" id="AJVK01058847">
    <property type="status" value="NOT_ANNOTATED_CDS"/>
    <property type="molecule type" value="Genomic_DNA"/>
</dbReference>
<dbReference type="PROSITE" id="PS50237">
    <property type="entry name" value="HECT"/>
    <property type="match status" value="1"/>
</dbReference>
<dbReference type="SUPFAM" id="SSF56204">
    <property type="entry name" value="Hect, E3 ligase catalytic domain"/>
    <property type="match status" value="1"/>
</dbReference>
<dbReference type="FunFam" id="1.10.340.70:FF:000004">
    <property type="entry name" value="Retrovirus-related Pol polyprotein from transposon 297-like Protein"/>
    <property type="match status" value="1"/>
</dbReference>
<dbReference type="PROSITE" id="PS50994">
    <property type="entry name" value="INTEGRASE"/>
    <property type="match status" value="1"/>
</dbReference>
<dbReference type="Pfam" id="PF17921">
    <property type="entry name" value="Integrase_H2C2"/>
    <property type="match status" value="1"/>
</dbReference>
<dbReference type="InterPro" id="IPR012337">
    <property type="entry name" value="RNaseH-like_sf"/>
</dbReference>
<evidence type="ECO:0000313" key="4">
    <source>
        <dbReference type="EnsemblMetazoa" id="PPAI006835-PA"/>
    </source>
</evidence>
<dbReference type="InterPro" id="IPR043502">
    <property type="entry name" value="DNA/RNA_pol_sf"/>
</dbReference>
<dbReference type="Pfam" id="PF00078">
    <property type="entry name" value="RVT_1"/>
    <property type="match status" value="1"/>
</dbReference>
<dbReference type="SMART" id="SM00119">
    <property type="entry name" value="HECTc"/>
    <property type="match status" value="1"/>
</dbReference>
<dbReference type="SMART" id="SM00343">
    <property type="entry name" value="ZnF_C2HC"/>
    <property type="match status" value="2"/>
</dbReference>
<dbReference type="GO" id="GO:0003676">
    <property type="term" value="F:nucleic acid binding"/>
    <property type="evidence" value="ECO:0007669"/>
    <property type="project" value="InterPro"/>
</dbReference>
<dbReference type="GO" id="GO:0042575">
    <property type="term" value="C:DNA polymerase complex"/>
    <property type="evidence" value="ECO:0007669"/>
    <property type="project" value="UniProtKB-ARBA"/>
</dbReference>
<dbReference type="Gene3D" id="3.30.420.10">
    <property type="entry name" value="Ribonuclease H-like superfamily/Ribonuclease H"/>
    <property type="match status" value="1"/>
</dbReference>
<dbReference type="GO" id="GO:0003964">
    <property type="term" value="F:RNA-directed DNA polymerase activity"/>
    <property type="evidence" value="ECO:0007669"/>
    <property type="project" value="UniProtKB-EC"/>
</dbReference>
<dbReference type="EnsemblMetazoa" id="PPAI006835-RA">
    <property type="protein sequence ID" value="PPAI006835-PA"/>
    <property type="gene ID" value="PPAI006835"/>
</dbReference>
<dbReference type="VEuPathDB" id="VectorBase:PPAPM1_002375"/>
<sequence length="1094" mass="124301">MFSEIGIYPKKILKMQRGEIHMPEFKCTGFSETDLRSAWLRWKRGFMRVASACGETNKIKLRDLLLAYAGFELQEVYHDLMEGKGKDPDSEDFVESDDPLKEALDLLDEHFMPKRHESYERNIFWTLTQKPEEPYLEFLLRAQRQLNKCKFGKTEQEQRANAMVDKIILTADEEIRTKLLAKKDMDLDEVLRLVKGFLSAKTASNEIGKGKPSTSSGMANTGSQSSVYQIKENGGKFQAKGECYRCGRTGHYGKDPKCPARDKICSKCSLKGHLAAKCRTKRAIKRPNEQNTVSIPTKRVRVNAVEDVSKREEEKSDSSFIFNVGDGDEFIWCQIGGVLIEMLIDSGSSQNIIDETTWQYMQNNGIQIQDVEGQNSPKQLRAYAQTEPLRIMKIFKANISVVGAKTGVSCNTTFYVVAGGSQSLLGKSTAKYLGVLVLGLPNTSDQLIGQIEDQRITPFPKMKGIKIVIPIDKSVTPVTQHVRRPPIALLSKVEEKLDELLKSDIIEPVHGPSEWVSPIVVIPKDNGDIRLCVDMRQVNKAIKRENHMMPVLEDFLPKLGSARIFSRLDIKNAFHQMELEPNSRHITTFITHKGMFRYRRVIYKKGSSNIADPFSRLPETTVNTPDFDPAEEMFVRTILESAAIDVTEIEKASQDDPEVQALRQAIDSGRWSDAILKPFQAFKLEYGCVGNCVIRGNKFVVPKNLRKRMLNLAHEGHPGETAMKRRLRDRVWWPGIDLDVVKMVQLCEGCRLVSIPNKPEPMIRRELPVGPWIDLAIDYLGPLPSGEYLLVVIDYFSRYKEIEITNKITARETILRLDKIFTRLGYPRTITLDNAKQFVSSELEEYCREKGICLNNTIPYWPQQNGEVERQNRSLLKRIRISHNLDRDWKKDLQDYLVMYYTTPHSTTGKTPTELCYGRTIRGKIPSLGDLETSPPSTDYRDKDKFEKEKGRESEDAKRKAKTSGIVVGDVVVARNLQPGNKLQSVFGRTQYKVLRKSGAAVLIQDLETGKQLERNVSHLKKVPEGQPENALHRKRSDFDLDPPFCIQDAVNTERLPSASTCLNLLKLPPFQNEETLRIKLLYAIDSGSGFELS</sequence>
<dbReference type="Pfam" id="PF00665">
    <property type="entry name" value="rve"/>
    <property type="match status" value="1"/>
</dbReference>
<dbReference type="AlphaFoldDB" id="A0A1B0DFM4"/>
<dbReference type="VEuPathDB" id="VectorBase:PPAI006835"/>
<dbReference type="VEuPathDB" id="VectorBase:PPAPM1_009567"/>
<keyword evidence="2" id="KW-0833">Ubl conjugation pathway</keyword>
<dbReference type="InterPro" id="IPR000477">
    <property type="entry name" value="RT_dom"/>
</dbReference>
<dbReference type="CDD" id="cd00303">
    <property type="entry name" value="retropepsin_like"/>
    <property type="match status" value="1"/>
</dbReference>
<dbReference type="CDD" id="cd01647">
    <property type="entry name" value="RT_LTR"/>
    <property type="match status" value="1"/>
</dbReference>
<dbReference type="InterPro" id="IPR021109">
    <property type="entry name" value="Peptidase_aspartic_dom_sf"/>
</dbReference>
<dbReference type="FunFam" id="3.10.10.10:FF:000003">
    <property type="entry name" value="Retrovirus-related Pol polyprotein from transposon 297-like Protein"/>
    <property type="match status" value="1"/>
</dbReference>
<dbReference type="InterPro" id="IPR036875">
    <property type="entry name" value="Znf_CCHC_sf"/>
</dbReference>
<dbReference type="InterPro" id="IPR041588">
    <property type="entry name" value="Integrase_H2C2"/>
</dbReference>
<organism evidence="4 5">
    <name type="scientific">Phlebotomus papatasi</name>
    <name type="common">Sandfly</name>
    <dbReference type="NCBI Taxonomy" id="29031"/>
    <lineage>
        <taxon>Eukaryota</taxon>
        <taxon>Metazoa</taxon>
        <taxon>Ecdysozoa</taxon>
        <taxon>Arthropoda</taxon>
        <taxon>Hexapoda</taxon>
        <taxon>Insecta</taxon>
        <taxon>Pterygota</taxon>
        <taxon>Neoptera</taxon>
        <taxon>Endopterygota</taxon>
        <taxon>Diptera</taxon>
        <taxon>Nematocera</taxon>
        <taxon>Psychodoidea</taxon>
        <taxon>Psychodidae</taxon>
        <taxon>Phlebotomus</taxon>
        <taxon>Phlebotomus</taxon>
    </lineage>
</organism>
<dbReference type="SUPFAM" id="SSF56672">
    <property type="entry name" value="DNA/RNA polymerases"/>
    <property type="match status" value="1"/>
</dbReference>
<feature type="region of interest" description="Disordered" evidence="3">
    <location>
        <begin position="926"/>
        <end position="961"/>
    </location>
</feature>
<evidence type="ECO:0000313" key="5">
    <source>
        <dbReference type="Proteomes" id="UP000092462"/>
    </source>
</evidence>
<dbReference type="SUPFAM" id="SSF53098">
    <property type="entry name" value="Ribonuclease H-like"/>
    <property type="match status" value="1"/>
</dbReference>
<dbReference type="Gene3D" id="1.10.340.70">
    <property type="match status" value="1"/>
</dbReference>
<dbReference type="GO" id="GO:0008270">
    <property type="term" value="F:zinc ion binding"/>
    <property type="evidence" value="ECO:0007669"/>
    <property type="project" value="InterPro"/>
</dbReference>
<dbReference type="GO" id="GO:0015074">
    <property type="term" value="P:DNA integration"/>
    <property type="evidence" value="ECO:0007669"/>
    <property type="project" value="InterPro"/>
</dbReference>
<dbReference type="Proteomes" id="UP000092462">
    <property type="component" value="Unassembled WGS sequence"/>
</dbReference>
<dbReference type="Gene3D" id="3.30.2410.10">
    <property type="entry name" value="Hect, E3 ligase catalytic domain"/>
    <property type="match status" value="1"/>
</dbReference>
<dbReference type="InterPro" id="IPR050951">
    <property type="entry name" value="Retrovirus_Pol_polyprotein"/>
</dbReference>
<dbReference type="InterPro" id="IPR001584">
    <property type="entry name" value="Integrase_cat-core"/>
</dbReference>
<dbReference type="InterPro" id="IPR035983">
    <property type="entry name" value="Hect_E3_ubiquitin_ligase"/>
</dbReference>
<dbReference type="PROSITE" id="PS50158">
    <property type="entry name" value="ZF_CCHC"/>
    <property type="match status" value="1"/>
</dbReference>
<reference evidence="4" key="1">
    <citation type="submission" date="2022-08" db="UniProtKB">
        <authorList>
            <consortium name="EnsemblMetazoa"/>
        </authorList>
    </citation>
    <scope>IDENTIFICATION</scope>
    <source>
        <strain evidence="4">Israel</strain>
    </source>
</reference>
<dbReference type="Gene3D" id="4.10.60.10">
    <property type="entry name" value="Zinc finger, CCHC-type"/>
    <property type="match status" value="1"/>
</dbReference>
<dbReference type="GO" id="GO:0004842">
    <property type="term" value="F:ubiquitin-protein transferase activity"/>
    <property type="evidence" value="ECO:0007669"/>
    <property type="project" value="InterPro"/>
</dbReference>
<evidence type="ECO:0000256" key="2">
    <source>
        <dbReference type="ARBA" id="ARBA00022786"/>
    </source>
</evidence>
<dbReference type="SUPFAM" id="SSF50630">
    <property type="entry name" value="Acid proteases"/>
    <property type="match status" value="1"/>
</dbReference>
<dbReference type="InterPro" id="IPR000569">
    <property type="entry name" value="HECT_dom"/>
</dbReference>
<dbReference type="GO" id="GO:0009966">
    <property type="term" value="P:regulation of signal transduction"/>
    <property type="evidence" value="ECO:0007669"/>
    <property type="project" value="UniProtKB-ARBA"/>
</dbReference>
<dbReference type="Gene3D" id="3.10.10.10">
    <property type="entry name" value="HIV Type 1 Reverse Transcriptase, subunit A, domain 1"/>
    <property type="match status" value="1"/>
</dbReference>